<dbReference type="InterPro" id="IPR039019">
    <property type="entry name" value="CATSPERZ"/>
</dbReference>
<dbReference type="CTD" id="25858"/>
<keyword evidence="2" id="KW-1185">Reference proteome</keyword>
<dbReference type="AlphaFoldDB" id="A0A7E6E3G8"/>
<dbReference type="RefSeq" id="XP_035885913.1">
    <property type="nucleotide sequence ID" value="XM_036030020.1"/>
</dbReference>
<feature type="region of interest" description="Disordered" evidence="1">
    <location>
        <begin position="54"/>
        <end position="73"/>
    </location>
</feature>
<name>A0A7E6E3G8_9CHIR</name>
<dbReference type="GO" id="GO:0048240">
    <property type="term" value="P:sperm capacitation"/>
    <property type="evidence" value="ECO:0007669"/>
    <property type="project" value="InterPro"/>
</dbReference>
<dbReference type="PANTHER" id="PTHR42155:SF1">
    <property type="entry name" value="CATION CHANNEL SPERM-ASSOCIATED AUXILIARY SUBUNIT ZETA"/>
    <property type="match status" value="1"/>
</dbReference>
<dbReference type="Proteomes" id="UP000504628">
    <property type="component" value="Chromosome 6"/>
</dbReference>
<evidence type="ECO:0000256" key="1">
    <source>
        <dbReference type="SAM" id="MobiDB-lite"/>
    </source>
</evidence>
<dbReference type="KEGG" id="pdic:114500339"/>
<protein>
    <submittedName>
        <fullName evidence="3">Cation channel sperm-associated protein subunit zeta</fullName>
    </submittedName>
</protein>
<gene>
    <name evidence="3" type="primary">CATSPERZ</name>
</gene>
<dbReference type="GO" id="GO:0097228">
    <property type="term" value="C:sperm principal piece"/>
    <property type="evidence" value="ECO:0007669"/>
    <property type="project" value="TreeGrafter"/>
</dbReference>
<dbReference type="OrthoDB" id="9451709at2759"/>
<dbReference type="InParanoid" id="A0A7E6E3G8"/>
<proteinExistence type="predicted"/>
<reference evidence="3" key="1">
    <citation type="submission" date="2025-08" db="UniProtKB">
        <authorList>
            <consortium name="RefSeq"/>
        </authorList>
    </citation>
    <scope>IDENTIFICATION</scope>
    <source>
        <tissue evidence="3">Muscle</tissue>
    </source>
</reference>
<sequence>QACWAFLVVCGPQAPAKSSGHLDSAGSSLTEDIRNLWTMASLSHSRLNIPLTSLCEDSEPEGSSVGSKTDQWYHQKDIDQDSEVTWEHWDDSKDKPEELGPSIFQGNDLEGDEDTRTKTGKTQQSEDDSSLFPLLPETPLSMASPRISKHSPHRAYWVEQQNRLPLPLVELMESEALEILTKALHSYRSGIGKDHFLTKQLQRYIEGLKRRRSKRQHILVH</sequence>
<feature type="region of interest" description="Disordered" evidence="1">
    <location>
        <begin position="83"/>
        <end position="133"/>
    </location>
</feature>
<accession>A0A7E6E3G8</accession>
<feature type="compositionally biased region" description="Basic and acidic residues" evidence="1">
    <location>
        <begin position="83"/>
        <end position="98"/>
    </location>
</feature>
<dbReference type="GeneID" id="114500339"/>
<dbReference type="PANTHER" id="PTHR42155">
    <property type="entry name" value="CATION CHANNEL SPERM-ASSOCIATED PROTEIN SUBUNIT ZETA"/>
    <property type="match status" value="1"/>
</dbReference>
<feature type="non-terminal residue" evidence="3">
    <location>
        <position position="1"/>
    </location>
</feature>
<evidence type="ECO:0000313" key="2">
    <source>
        <dbReference type="Proteomes" id="UP000504628"/>
    </source>
</evidence>
<dbReference type="GO" id="GO:0030317">
    <property type="term" value="P:flagellated sperm motility"/>
    <property type="evidence" value="ECO:0007669"/>
    <property type="project" value="InterPro"/>
</dbReference>
<dbReference type="GO" id="GO:0036128">
    <property type="term" value="C:CatSper complex"/>
    <property type="evidence" value="ECO:0007669"/>
    <property type="project" value="InterPro"/>
</dbReference>
<organism evidence="2 3">
    <name type="scientific">Phyllostomus discolor</name>
    <name type="common">pale spear-nosed bat</name>
    <dbReference type="NCBI Taxonomy" id="89673"/>
    <lineage>
        <taxon>Eukaryota</taxon>
        <taxon>Metazoa</taxon>
        <taxon>Chordata</taxon>
        <taxon>Craniata</taxon>
        <taxon>Vertebrata</taxon>
        <taxon>Euteleostomi</taxon>
        <taxon>Mammalia</taxon>
        <taxon>Eutheria</taxon>
        <taxon>Laurasiatheria</taxon>
        <taxon>Chiroptera</taxon>
        <taxon>Yangochiroptera</taxon>
        <taxon>Phyllostomidae</taxon>
        <taxon>Phyllostominae</taxon>
        <taxon>Phyllostomus</taxon>
    </lineage>
</organism>
<evidence type="ECO:0000313" key="3">
    <source>
        <dbReference type="RefSeq" id="XP_035885913.1"/>
    </source>
</evidence>